<evidence type="ECO:0000313" key="2">
    <source>
        <dbReference type="EMBL" id="GAA0963034.1"/>
    </source>
</evidence>
<protein>
    <submittedName>
        <fullName evidence="2">Uncharacterized protein</fullName>
    </submittedName>
</protein>
<dbReference type="RefSeq" id="WP_344244183.1">
    <property type="nucleotide sequence ID" value="NZ_BAAAHH010000029.1"/>
</dbReference>
<dbReference type="Proteomes" id="UP001500665">
    <property type="component" value="Unassembled WGS sequence"/>
</dbReference>
<comment type="caution">
    <text evidence="2">The sequence shown here is derived from an EMBL/GenBank/DDBJ whole genome shotgun (WGS) entry which is preliminary data.</text>
</comment>
<sequence>MVEEIRAEHLGMGDLVELPTVYGPESIRVTVIKPRVSGIKFKGLNGNGTTYSWGFEYGQLVRRLAAGPETDRPASGFRESELPPTGRTPPAEDSR</sequence>
<organism evidence="2 3">
    <name type="scientific">Actinocorallia libanotica</name>
    <dbReference type="NCBI Taxonomy" id="46162"/>
    <lineage>
        <taxon>Bacteria</taxon>
        <taxon>Bacillati</taxon>
        <taxon>Actinomycetota</taxon>
        <taxon>Actinomycetes</taxon>
        <taxon>Streptosporangiales</taxon>
        <taxon>Thermomonosporaceae</taxon>
        <taxon>Actinocorallia</taxon>
    </lineage>
</organism>
<gene>
    <name evidence="2" type="ORF">GCM10009550_57980</name>
</gene>
<keyword evidence="3" id="KW-1185">Reference proteome</keyword>
<feature type="region of interest" description="Disordered" evidence="1">
    <location>
        <begin position="66"/>
        <end position="95"/>
    </location>
</feature>
<evidence type="ECO:0000256" key="1">
    <source>
        <dbReference type="SAM" id="MobiDB-lite"/>
    </source>
</evidence>
<evidence type="ECO:0000313" key="3">
    <source>
        <dbReference type="Proteomes" id="UP001500665"/>
    </source>
</evidence>
<accession>A0ABN1RSW2</accession>
<name>A0ABN1RSW2_9ACTN</name>
<reference evidence="2 3" key="1">
    <citation type="journal article" date="2019" name="Int. J. Syst. Evol. Microbiol.">
        <title>The Global Catalogue of Microorganisms (GCM) 10K type strain sequencing project: providing services to taxonomists for standard genome sequencing and annotation.</title>
        <authorList>
            <consortium name="The Broad Institute Genomics Platform"/>
            <consortium name="The Broad Institute Genome Sequencing Center for Infectious Disease"/>
            <person name="Wu L."/>
            <person name="Ma J."/>
        </authorList>
    </citation>
    <scope>NUCLEOTIDE SEQUENCE [LARGE SCALE GENOMIC DNA]</scope>
    <source>
        <strain evidence="2 3">JCM 10696</strain>
    </source>
</reference>
<dbReference type="EMBL" id="BAAAHH010000029">
    <property type="protein sequence ID" value="GAA0963034.1"/>
    <property type="molecule type" value="Genomic_DNA"/>
</dbReference>
<proteinExistence type="predicted"/>